<dbReference type="InterPro" id="IPR013128">
    <property type="entry name" value="Peptidase_C1A"/>
</dbReference>
<evidence type="ECO:0000256" key="1">
    <source>
        <dbReference type="ARBA" id="ARBA00008455"/>
    </source>
</evidence>
<dbReference type="GO" id="GO:0006508">
    <property type="term" value="P:proteolysis"/>
    <property type="evidence" value="ECO:0007669"/>
    <property type="project" value="UniProtKB-KW"/>
</dbReference>
<dbReference type="EMBL" id="AK417464">
    <property type="protein sequence ID" value="BAN20679.1"/>
    <property type="molecule type" value="mRNA"/>
</dbReference>
<dbReference type="InterPro" id="IPR025661">
    <property type="entry name" value="Pept_asp_AS"/>
</dbReference>
<evidence type="ECO:0000313" key="10">
    <source>
        <dbReference type="EMBL" id="BAN20679.1"/>
    </source>
</evidence>
<dbReference type="PANTHER" id="PTHR12411">
    <property type="entry name" value="CYSTEINE PROTEASE FAMILY C1-RELATED"/>
    <property type="match status" value="1"/>
</dbReference>
<dbReference type="InterPro" id="IPR000668">
    <property type="entry name" value="Peptidase_C1A_C"/>
</dbReference>
<dbReference type="PROSITE" id="PS00640">
    <property type="entry name" value="THIOL_PROTEASE_ASN"/>
    <property type="match status" value="1"/>
</dbReference>
<evidence type="ECO:0000256" key="7">
    <source>
        <dbReference type="ARBA" id="ARBA00023157"/>
    </source>
</evidence>
<accession>R4WDE0</accession>
<dbReference type="FunFam" id="3.90.70.10:FF:000031">
    <property type="entry name" value="Cathepsin B"/>
    <property type="match status" value="1"/>
</dbReference>
<feature type="domain" description="Peptidase C1A papain C-terminal" evidence="9">
    <location>
        <begin position="78"/>
        <end position="330"/>
    </location>
</feature>
<evidence type="ECO:0000256" key="8">
    <source>
        <dbReference type="SAM" id="SignalP"/>
    </source>
</evidence>
<evidence type="ECO:0000256" key="3">
    <source>
        <dbReference type="ARBA" id="ARBA00022729"/>
    </source>
</evidence>
<name>R4WDE0_RIPPE</name>
<dbReference type="InterPro" id="IPR038765">
    <property type="entry name" value="Papain-like_cys_pep_sf"/>
</dbReference>
<keyword evidence="2" id="KW-0645">Protease</keyword>
<dbReference type="Gene3D" id="3.90.70.10">
    <property type="entry name" value="Cysteine proteinases"/>
    <property type="match status" value="1"/>
</dbReference>
<sequence length="333" mass="37158">MILPLLCSVLCFVTINSYQLDNFQLIADIVNSKKTTWTAENTFPSHITPSGFKTLLGVKTAIGRLQVMKKSPLADSEVPLEFDSRKQWPRCVTIGHIQDQGNCAAGWAIATAGAFSDRLCIGRNGSYRALLSSEQLLACCDGFGQGCQSGSVEDAWEFIQTHGIVSGGDYKSERGCQPYEIEPCNHRGKNLTFPDCSTQPQRKTPRCIRRCTNRNYEGRYNKDHHKSVSSFSIFDDAIEIQKEIVSRGPVEAIMYIFSDFFTYKSGIYHYITGEYLGDQAVRIIGWGTENGTDFWIVANSWNTEWGEAGFFRIKRGINACGIESYISGGIPEV</sequence>
<organism evidence="10">
    <name type="scientific">Riptortus pedestris</name>
    <name type="common">Bean bug</name>
    <dbReference type="NCBI Taxonomy" id="329032"/>
    <lineage>
        <taxon>Eukaryota</taxon>
        <taxon>Metazoa</taxon>
        <taxon>Ecdysozoa</taxon>
        <taxon>Arthropoda</taxon>
        <taxon>Hexapoda</taxon>
        <taxon>Insecta</taxon>
        <taxon>Pterygota</taxon>
        <taxon>Neoptera</taxon>
        <taxon>Paraneoptera</taxon>
        <taxon>Hemiptera</taxon>
        <taxon>Heteroptera</taxon>
        <taxon>Panheteroptera</taxon>
        <taxon>Pentatomomorpha</taxon>
        <taxon>Coreoidea</taxon>
        <taxon>Alydidae</taxon>
        <taxon>Riptortus</taxon>
    </lineage>
</organism>
<dbReference type="Pfam" id="PF00112">
    <property type="entry name" value="Peptidase_C1"/>
    <property type="match status" value="1"/>
</dbReference>
<keyword evidence="7" id="KW-1015">Disulfide bond</keyword>
<dbReference type="SMART" id="SM00645">
    <property type="entry name" value="Pept_C1"/>
    <property type="match status" value="1"/>
</dbReference>
<keyword evidence="4" id="KW-0378">Hydrolase</keyword>
<dbReference type="CDD" id="cd02620">
    <property type="entry name" value="Peptidase_C1A_CathepsinB"/>
    <property type="match status" value="1"/>
</dbReference>
<evidence type="ECO:0000256" key="5">
    <source>
        <dbReference type="ARBA" id="ARBA00022807"/>
    </source>
</evidence>
<keyword evidence="6" id="KW-0865">Zymogen</keyword>
<evidence type="ECO:0000256" key="2">
    <source>
        <dbReference type="ARBA" id="ARBA00022670"/>
    </source>
</evidence>
<comment type="similarity">
    <text evidence="1">Belongs to the peptidase C1 family.</text>
</comment>
<keyword evidence="5" id="KW-0788">Thiol protease</keyword>
<dbReference type="SUPFAM" id="SSF54001">
    <property type="entry name" value="Cysteine proteinases"/>
    <property type="match status" value="1"/>
</dbReference>
<evidence type="ECO:0000256" key="4">
    <source>
        <dbReference type="ARBA" id="ARBA00022801"/>
    </source>
</evidence>
<proteinExistence type="evidence at transcript level"/>
<reference evidence="10" key="1">
    <citation type="journal article" date="2013" name="PLoS ONE">
        <title>Gene expression in gut symbiotic organ of stinkbug affected by extracellular bacterial symbiont.</title>
        <authorList>
            <person name="Futahashi R."/>
            <person name="Tanaka K."/>
            <person name="Tanahashi M."/>
            <person name="Nikoh N."/>
            <person name="Kikuchi Y."/>
            <person name="Lee B.L."/>
            <person name="Fukatsu T."/>
        </authorList>
    </citation>
    <scope>NUCLEOTIDE SEQUENCE</scope>
    <source>
        <tissue evidence="10">Midgut</tissue>
    </source>
</reference>
<protein>
    <submittedName>
        <fullName evidence="10">Cathepsin B</fullName>
    </submittedName>
</protein>
<dbReference type="GO" id="GO:0008234">
    <property type="term" value="F:cysteine-type peptidase activity"/>
    <property type="evidence" value="ECO:0007669"/>
    <property type="project" value="UniProtKB-KW"/>
</dbReference>
<feature type="signal peptide" evidence="8">
    <location>
        <begin position="1"/>
        <end position="17"/>
    </location>
</feature>
<dbReference type="AlphaFoldDB" id="R4WDE0"/>
<feature type="chain" id="PRO_5018525934" evidence="8">
    <location>
        <begin position="18"/>
        <end position="333"/>
    </location>
</feature>
<keyword evidence="3 8" id="KW-0732">Signal</keyword>
<evidence type="ECO:0000259" key="9">
    <source>
        <dbReference type="SMART" id="SM00645"/>
    </source>
</evidence>
<evidence type="ECO:0000256" key="6">
    <source>
        <dbReference type="ARBA" id="ARBA00023145"/>
    </source>
</evidence>